<comment type="caution">
    <text evidence="3">The sequence shown here is derived from an EMBL/GenBank/DDBJ whole genome shotgun (WGS) entry which is preliminary data.</text>
</comment>
<keyword evidence="4" id="KW-1185">Reference proteome</keyword>
<reference evidence="3 4" key="1">
    <citation type="journal article" date="2017" name="Nat. Ecol. Evol.">
        <title>Scallop genome provides insights into evolution of bilaterian karyotype and development.</title>
        <authorList>
            <person name="Wang S."/>
            <person name="Zhang J."/>
            <person name="Jiao W."/>
            <person name="Li J."/>
            <person name="Xun X."/>
            <person name="Sun Y."/>
            <person name="Guo X."/>
            <person name="Huan P."/>
            <person name="Dong B."/>
            <person name="Zhang L."/>
            <person name="Hu X."/>
            <person name="Sun X."/>
            <person name="Wang J."/>
            <person name="Zhao C."/>
            <person name="Wang Y."/>
            <person name="Wang D."/>
            <person name="Huang X."/>
            <person name="Wang R."/>
            <person name="Lv J."/>
            <person name="Li Y."/>
            <person name="Zhang Z."/>
            <person name="Liu B."/>
            <person name="Lu W."/>
            <person name="Hui Y."/>
            <person name="Liang J."/>
            <person name="Zhou Z."/>
            <person name="Hou R."/>
            <person name="Li X."/>
            <person name="Liu Y."/>
            <person name="Li H."/>
            <person name="Ning X."/>
            <person name="Lin Y."/>
            <person name="Zhao L."/>
            <person name="Xing Q."/>
            <person name="Dou J."/>
            <person name="Li Y."/>
            <person name="Mao J."/>
            <person name="Guo H."/>
            <person name="Dou H."/>
            <person name="Li T."/>
            <person name="Mu C."/>
            <person name="Jiang W."/>
            <person name="Fu Q."/>
            <person name="Fu X."/>
            <person name="Miao Y."/>
            <person name="Liu J."/>
            <person name="Yu Q."/>
            <person name="Li R."/>
            <person name="Liao H."/>
            <person name="Li X."/>
            <person name="Kong Y."/>
            <person name="Jiang Z."/>
            <person name="Chourrout D."/>
            <person name="Li R."/>
            <person name="Bao Z."/>
        </authorList>
    </citation>
    <scope>NUCLEOTIDE SEQUENCE [LARGE SCALE GENOMIC DNA]</scope>
    <source>
        <strain evidence="3 4">PY_sf001</strain>
    </source>
</reference>
<name>A0A210PJK9_MIZYE</name>
<dbReference type="InterPro" id="IPR008983">
    <property type="entry name" value="Tumour_necrosis_fac-like_dom"/>
</dbReference>
<dbReference type="Gene3D" id="2.60.120.40">
    <property type="match status" value="1"/>
</dbReference>
<feature type="compositionally biased region" description="Basic and acidic residues" evidence="1">
    <location>
        <begin position="41"/>
        <end position="52"/>
    </location>
</feature>
<evidence type="ECO:0000313" key="3">
    <source>
        <dbReference type="EMBL" id="OWF36680.1"/>
    </source>
</evidence>
<accession>A0A210PJK9</accession>
<feature type="transmembrane region" description="Helical" evidence="2">
    <location>
        <begin position="132"/>
        <end position="154"/>
    </location>
</feature>
<feature type="region of interest" description="Disordered" evidence="1">
    <location>
        <begin position="1"/>
        <end position="52"/>
    </location>
</feature>
<keyword evidence="2" id="KW-0812">Transmembrane</keyword>
<dbReference type="Proteomes" id="UP000242188">
    <property type="component" value="Unassembled WGS sequence"/>
</dbReference>
<dbReference type="OrthoDB" id="10393429at2759"/>
<evidence type="ECO:0000313" key="4">
    <source>
        <dbReference type="Proteomes" id="UP000242188"/>
    </source>
</evidence>
<protein>
    <submittedName>
        <fullName evidence="3">Uncharacterized protein</fullName>
    </submittedName>
</protein>
<keyword evidence="2" id="KW-0472">Membrane</keyword>
<organism evidence="3 4">
    <name type="scientific">Mizuhopecten yessoensis</name>
    <name type="common">Japanese scallop</name>
    <name type="synonym">Patinopecten yessoensis</name>
    <dbReference type="NCBI Taxonomy" id="6573"/>
    <lineage>
        <taxon>Eukaryota</taxon>
        <taxon>Metazoa</taxon>
        <taxon>Spiralia</taxon>
        <taxon>Lophotrochozoa</taxon>
        <taxon>Mollusca</taxon>
        <taxon>Bivalvia</taxon>
        <taxon>Autobranchia</taxon>
        <taxon>Pteriomorphia</taxon>
        <taxon>Pectinida</taxon>
        <taxon>Pectinoidea</taxon>
        <taxon>Pectinidae</taxon>
        <taxon>Mizuhopecten</taxon>
    </lineage>
</organism>
<dbReference type="AlphaFoldDB" id="A0A210PJK9"/>
<keyword evidence="2" id="KW-1133">Transmembrane helix</keyword>
<sequence>MPTPSWPNAGIGPDGFSFPSTFQDSFHKPVQIDEDVEPENTNERNSEQNRLDRVRKGSALIINIPQSSGYDSYDENPKSIKSNMLNMDIEQNNTDDNQLEQKQFLDSADGQGEAERRKKRKIFKCYLSKCRLAFASVAGIFVLFIVIFGAIYLAKHLDSDDDKDSDDISTKPLQVDINDIVTTPKPPINTDISPSKDPNHPVVAIKMVVDENYAQNGKGHLVLWKAPQGKHVHQGITYNNGSFTVPVDGFYSYKSTLKFDTRKDNLESEKELHFHHCININGTQKSTCTTNGIPVNAIRTNTAQDSWVYIRAGQEVYVTINKVGFISDSSDSNTFTMSLHSGSKESR</sequence>
<evidence type="ECO:0000256" key="1">
    <source>
        <dbReference type="SAM" id="MobiDB-lite"/>
    </source>
</evidence>
<proteinExistence type="predicted"/>
<dbReference type="SUPFAM" id="SSF49842">
    <property type="entry name" value="TNF-like"/>
    <property type="match status" value="1"/>
</dbReference>
<evidence type="ECO:0000256" key="2">
    <source>
        <dbReference type="SAM" id="Phobius"/>
    </source>
</evidence>
<dbReference type="EMBL" id="NEDP02076500">
    <property type="protein sequence ID" value="OWF36680.1"/>
    <property type="molecule type" value="Genomic_DNA"/>
</dbReference>
<gene>
    <name evidence="3" type="ORF">KP79_PYT20711</name>
</gene>